<accession>A0ABQ1QXM4</accession>
<feature type="domain" description="VWFA" evidence="2">
    <location>
        <begin position="29"/>
        <end position="221"/>
    </location>
</feature>
<gene>
    <name evidence="3" type="ORF">GCM10011357_02770</name>
</gene>
<evidence type="ECO:0000313" key="4">
    <source>
        <dbReference type="Proteomes" id="UP000614272"/>
    </source>
</evidence>
<dbReference type="Proteomes" id="UP000614272">
    <property type="component" value="Unassembled WGS sequence"/>
</dbReference>
<proteinExistence type="predicted"/>
<dbReference type="NCBIfam" id="TIGR02595">
    <property type="entry name" value="PEP_CTERM"/>
    <property type="match status" value="1"/>
</dbReference>
<evidence type="ECO:0000259" key="2">
    <source>
        <dbReference type="PROSITE" id="PS50234"/>
    </source>
</evidence>
<dbReference type="Pfam" id="PF07589">
    <property type="entry name" value="PEP-CTERM"/>
    <property type="match status" value="1"/>
</dbReference>
<evidence type="ECO:0000313" key="3">
    <source>
        <dbReference type="EMBL" id="GGD50273.1"/>
    </source>
</evidence>
<dbReference type="PROSITE" id="PS50234">
    <property type="entry name" value="VWFA"/>
    <property type="match status" value="1"/>
</dbReference>
<keyword evidence="4" id="KW-1185">Reference proteome</keyword>
<evidence type="ECO:0000256" key="1">
    <source>
        <dbReference type="SAM" id="SignalP"/>
    </source>
</evidence>
<name>A0ABQ1QXM4_9ALTE</name>
<dbReference type="Gene3D" id="3.40.50.410">
    <property type="entry name" value="von Willebrand factor, type A domain"/>
    <property type="match status" value="1"/>
</dbReference>
<dbReference type="InterPro" id="IPR002035">
    <property type="entry name" value="VWF_A"/>
</dbReference>
<dbReference type="InterPro" id="IPR013424">
    <property type="entry name" value="Ice-binding_C"/>
</dbReference>
<feature type="signal peptide" evidence="1">
    <location>
        <begin position="1"/>
        <end position="21"/>
    </location>
</feature>
<dbReference type="InterPro" id="IPR036465">
    <property type="entry name" value="vWFA_dom_sf"/>
</dbReference>
<keyword evidence="1" id="KW-0732">Signal</keyword>
<dbReference type="Pfam" id="PF06707">
    <property type="entry name" value="DUF1194"/>
    <property type="match status" value="1"/>
</dbReference>
<sequence>MFRKFFAALFFAGALSGAAQADLIETDLELQLLADVSGSVDSSEYALQLTGYANAFRSSTIIDAITSGAIGSIAVQYIEWSGSTQQQVQVDWMLIDSTATSNAFADALENVSRAFSGMTAIGSALDFGAGLFATNDFTSSRKVVDVSGDGALNDGISVQDGQSAVLNAGIDVINGITIGNEGGLQDFYQQNVIAGTDAFHIHAEDFADFSAGIEQKLEREIRSTPVSEPATMVIFALGVAGMALSRRRKV</sequence>
<feature type="chain" id="PRO_5046376839" description="VWFA domain-containing protein" evidence="1">
    <location>
        <begin position="22"/>
        <end position="250"/>
    </location>
</feature>
<organism evidence="3 4">
    <name type="scientific">Lacimicrobium alkaliphilum</name>
    <dbReference type="NCBI Taxonomy" id="1526571"/>
    <lineage>
        <taxon>Bacteria</taxon>
        <taxon>Pseudomonadati</taxon>
        <taxon>Pseudomonadota</taxon>
        <taxon>Gammaproteobacteria</taxon>
        <taxon>Alteromonadales</taxon>
        <taxon>Alteromonadaceae</taxon>
        <taxon>Lacimicrobium</taxon>
    </lineage>
</organism>
<dbReference type="RefSeq" id="WP_099033627.1">
    <property type="nucleotide sequence ID" value="NZ_BMGJ01000001.1"/>
</dbReference>
<protein>
    <recommendedName>
        <fullName evidence="2">VWFA domain-containing protein</fullName>
    </recommendedName>
</protein>
<dbReference type="SUPFAM" id="SSF53300">
    <property type="entry name" value="vWA-like"/>
    <property type="match status" value="1"/>
</dbReference>
<comment type="caution">
    <text evidence="3">The sequence shown here is derived from an EMBL/GenBank/DDBJ whole genome shotgun (WGS) entry which is preliminary data.</text>
</comment>
<dbReference type="InterPro" id="IPR010607">
    <property type="entry name" value="DUF1194"/>
</dbReference>
<dbReference type="EMBL" id="BMGJ01000001">
    <property type="protein sequence ID" value="GGD50273.1"/>
    <property type="molecule type" value="Genomic_DNA"/>
</dbReference>
<reference evidence="4" key="1">
    <citation type="journal article" date="2019" name="Int. J. Syst. Evol. Microbiol.">
        <title>The Global Catalogue of Microorganisms (GCM) 10K type strain sequencing project: providing services to taxonomists for standard genome sequencing and annotation.</title>
        <authorList>
            <consortium name="The Broad Institute Genomics Platform"/>
            <consortium name="The Broad Institute Genome Sequencing Center for Infectious Disease"/>
            <person name="Wu L."/>
            <person name="Ma J."/>
        </authorList>
    </citation>
    <scope>NUCLEOTIDE SEQUENCE [LARGE SCALE GENOMIC DNA]</scope>
    <source>
        <strain evidence="4">CGMCC 1.12923</strain>
    </source>
</reference>